<organism evidence="3 4">
    <name type="scientific">Dothidotthia symphoricarpi CBS 119687</name>
    <dbReference type="NCBI Taxonomy" id="1392245"/>
    <lineage>
        <taxon>Eukaryota</taxon>
        <taxon>Fungi</taxon>
        <taxon>Dikarya</taxon>
        <taxon>Ascomycota</taxon>
        <taxon>Pezizomycotina</taxon>
        <taxon>Dothideomycetes</taxon>
        <taxon>Pleosporomycetidae</taxon>
        <taxon>Pleosporales</taxon>
        <taxon>Dothidotthiaceae</taxon>
        <taxon>Dothidotthia</taxon>
    </lineage>
</organism>
<dbReference type="AlphaFoldDB" id="A0A6A6ADX8"/>
<dbReference type="PANTHER" id="PTHR42069:SF1">
    <property type="entry name" value="MARVEL DOMAIN-CONTAINING PROTEIN"/>
    <property type="match status" value="1"/>
</dbReference>
<gene>
    <name evidence="3" type="ORF">P153DRAFT_366534</name>
</gene>
<keyword evidence="2" id="KW-0812">Transmembrane</keyword>
<evidence type="ECO:0000313" key="3">
    <source>
        <dbReference type="EMBL" id="KAF2130059.1"/>
    </source>
</evidence>
<evidence type="ECO:0000256" key="2">
    <source>
        <dbReference type="SAM" id="Phobius"/>
    </source>
</evidence>
<name>A0A6A6ADX8_9PLEO</name>
<dbReference type="OrthoDB" id="5371583at2759"/>
<dbReference type="PANTHER" id="PTHR42069">
    <property type="entry name" value="HYPHAL ANASTAMOSIS-8 PROTEIN"/>
    <property type="match status" value="1"/>
</dbReference>
<sequence length="283" mass="31396">MAASSYHNSHSTIAREQNQHLLSPALSSPGFSSGQSTPLKPYHPALPNNPHYQHEPTFADFHNTHVAKKEDDRLKANIRRLRMVSRTLAFLISVAVLVPISMTLIKFLRTQNVYRTVTTAPGSTITRTAWAKDTKAWPTYMYFAVALVSAVLNFVTIFSYKTGVGKANTASLVASGFNWGVMIGNLAVWCVAATLYRTEKDKGGKHNDLWGWTCSAPARAIQREFANEVDFNRYCSVQGVSFHIGVVQAVASLLTVVTYVFVLFRKRSKKNLQRLSVIAPVSC</sequence>
<feature type="transmembrane region" description="Helical" evidence="2">
    <location>
        <begin position="140"/>
        <end position="160"/>
    </location>
</feature>
<keyword evidence="4" id="KW-1185">Reference proteome</keyword>
<protein>
    <recommendedName>
        <fullName evidence="5">MARVEL domain-containing protein</fullName>
    </recommendedName>
</protein>
<feature type="compositionally biased region" description="Polar residues" evidence="1">
    <location>
        <begin position="24"/>
        <end position="38"/>
    </location>
</feature>
<feature type="transmembrane region" description="Helical" evidence="2">
    <location>
        <begin position="172"/>
        <end position="196"/>
    </location>
</feature>
<dbReference type="GeneID" id="54408505"/>
<dbReference type="Proteomes" id="UP000799771">
    <property type="component" value="Unassembled WGS sequence"/>
</dbReference>
<proteinExistence type="predicted"/>
<feature type="transmembrane region" description="Helical" evidence="2">
    <location>
        <begin position="240"/>
        <end position="264"/>
    </location>
</feature>
<accession>A0A6A6ADX8</accession>
<evidence type="ECO:0000256" key="1">
    <source>
        <dbReference type="SAM" id="MobiDB-lite"/>
    </source>
</evidence>
<keyword evidence="2" id="KW-0472">Membrane</keyword>
<reference evidence="3" key="1">
    <citation type="journal article" date="2020" name="Stud. Mycol.">
        <title>101 Dothideomycetes genomes: a test case for predicting lifestyles and emergence of pathogens.</title>
        <authorList>
            <person name="Haridas S."/>
            <person name="Albert R."/>
            <person name="Binder M."/>
            <person name="Bloem J."/>
            <person name="Labutti K."/>
            <person name="Salamov A."/>
            <person name="Andreopoulos B."/>
            <person name="Baker S."/>
            <person name="Barry K."/>
            <person name="Bills G."/>
            <person name="Bluhm B."/>
            <person name="Cannon C."/>
            <person name="Castanera R."/>
            <person name="Culley D."/>
            <person name="Daum C."/>
            <person name="Ezra D."/>
            <person name="Gonzalez J."/>
            <person name="Henrissat B."/>
            <person name="Kuo A."/>
            <person name="Liang C."/>
            <person name="Lipzen A."/>
            <person name="Lutzoni F."/>
            <person name="Magnuson J."/>
            <person name="Mondo S."/>
            <person name="Nolan M."/>
            <person name="Ohm R."/>
            <person name="Pangilinan J."/>
            <person name="Park H.-J."/>
            <person name="Ramirez L."/>
            <person name="Alfaro M."/>
            <person name="Sun H."/>
            <person name="Tritt A."/>
            <person name="Yoshinaga Y."/>
            <person name="Zwiers L.-H."/>
            <person name="Turgeon B."/>
            <person name="Goodwin S."/>
            <person name="Spatafora J."/>
            <person name="Crous P."/>
            <person name="Grigoriev I."/>
        </authorList>
    </citation>
    <scope>NUCLEOTIDE SEQUENCE</scope>
    <source>
        <strain evidence="3">CBS 119687</strain>
    </source>
</reference>
<keyword evidence="2" id="KW-1133">Transmembrane helix</keyword>
<evidence type="ECO:0008006" key="5">
    <source>
        <dbReference type="Google" id="ProtNLM"/>
    </source>
</evidence>
<dbReference type="EMBL" id="ML977505">
    <property type="protein sequence ID" value="KAF2130059.1"/>
    <property type="molecule type" value="Genomic_DNA"/>
</dbReference>
<evidence type="ECO:0000313" key="4">
    <source>
        <dbReference type="Proteomes" id="UP000799771"/>
    </source>
</evidence>
<dbReference type="RefSeq" id="XP_033524446.1">
    <property type="nucleotide sequence ID" value="XM_033668073.1"/>
</dbReference>
<feature type="transmembrane region" description="Helical" evidence="2">
    <location>
        <begin position="88"/>
        <end position="108"/>
    </location>
</feature>
<feature type="region of interest" description="Disordered" evidence="1">
    <location>
        <begin position="24"/>
        <end position="49"/>
    </location>
</feature>